<sequence length="171" mass="18976">MSPSKKPSKLRTQSTLDTPSINTLSDDSVKFLIHRPMELRKLLGASPSPASDLRTKDHPPPFSYQISAKTGKLVFELLESHSNGELCLSIKSIQYILKYTYKSSNQAPFTIKNKFDEILRNKRINKSKCKTQSSARTAEIMCDSKETKTNQVEGDRLMLNLPASVAGGGGE</sequence>
<dbReference type="AlphaFoldDB" id="A0A9P0A156"/>
<evidence type="ECO:0000313" key="3">
    <source>
        <dbReference type="Proteomes" id="UP001152759"/>
    </source>
</evidence>
<protein>
    <submittedName>
        <fullName evidence="2">Uncharacterized protein</fullName>
    </submittedName>
</protein>
<keyword evidence="3" id="KW-1185">Reference proteome</keyword>
<evidence type="ECO:0000313" key="2">
    <source>
        <dbReference type="EMBL" id="CAH0381933.1"/>
    </source>
</evidence>
<name>A0A9P0A156_BEMTA</name>
<dbReference type="Proteomes" id="UP001152759">
    <property type="component" value="Chromosome 1"/>
</dbReference>
<reference evidence="2" key="1">
    <citation type="submission" date="2021-12" db="EMBL/GenBank/DDBJ databases">
        <authorList>
            <person name="King R."/>
        </authorList>
    </citation>
    <scope>NUCLEOTIDE SEQUENCE</scope>
</reference>
<proteinExistence type="predicted"/>
<feature type="region of interest" description="Disordered" evidence="1">
    <location>
        <begin position="1"/>
        <end position="21"/>
    </location>
</feature>
<evidence type="ECO:0000256" key="1">
    <source>
        <dbReference type="SAM" id="MobiDB-lite"/>
    </source>
</evidence>
<accession>A0A9P0A156</accession>
<gene>
    <name evidence="2" type="ORF">BEMITA_LOCUS1534</name>
</gene>
<organism evidence="2 3">
    <name type="scientific">Bemisia tabaci</name>
    <name type="common">Sweetpotato whitefly</name>
    <name type="synonym">Aleurodes tabaci</name>
    <dbReference type="NCBI Taxonomy" id="7038"/>
    <lineage>
        <taxon>Eukaryota</taxon>
        <taxon>Metazoa</taxon>
        <taxon>Ecdysozoa</taxon>
        <taxon>Arthropoda</taxon>
        <taxon>Hexapoda</taxon>
        <taxon>Insecta</taxon>
        <taxon>Pterygota</taxon>
        <taxon>Neoptera</taxon>
        <taxon>Paraneoptera</taxon>
        <taxon>Hemiptera</taxon>
        <taxon>Sternorrhyncha</taxon>
        <taxon>Aleyrodoidea</taxon>
        <taxon>Aleyrodidae</taxon>
        <taxon>Aleyrodinae</taxon>
        <taxon>Bemisia</taxon>
    </lineage>
</organism>
<dbReference type="EMBL" id="OU963862">
    <property type="protein sequence ID" value="CAH0381933.1"/>
    <property type="molecule type" value="Genomic_DNA"/>
</dbReference>